<dbReference type="Pfam" id="PF13439">
    <property type="entry name" value="Glyco_transf_4"/>
    <property type="match status" value="1"/>
</dbReference>
<dbReference type="InterPro" id="IPR001296">
    <property type="entry name" value="Glyco_trans_1"/>
</dbReference>
<evidence type="ECO:0000313" key="3">
    <source>
        <dbReference type="EMBL" id="PIZ43862.1"/>
    </source>
</evidence>
<accession>A0A2M7TE51</accession>
<evidence type="ECO:0008006" key="5">
    <source>
        <dbReference type="Google" id="ProtNLM"/>
    </source>
</evidence>
<reference evidence="4" key="1">
    <citation type="submission" date="2017-09" db="EMBL/GenBank/DDBJ databases">
        <title>Depth-based differentiation of microbial function through sediment-hosted aquifers and enrichment of novel symbionts in the deep terrestrial subsurface.</title>
        <authorList>
            <person name="Probst A.J."/>
            <person name="Ladd B."/>
            <person name="Jarett J.K."/>
            <person name="Geller-Mcgrath D.E."/>
            <person name="Sieber C.M.K."/>
            <person name="Emerson J.B."/>
            <person name="Anantharaman K."/>
            <person name="Thomas B.C."/>
            <person name="Malmstrom R."/>
            <person name="Stieglmeier M."/>
            <person name="Klingl A."/>
            <person name="Woyke T."/>
            <person name="Ryan C.M."/>
            <person name="Banfield J.F."/>
        </authorList>
    </citation>
    <scope>NUCLEOTIDE SEQUENCE [LARGE SCALE GENOMIC DNA]</scope>
</reference>
<dbReference type="PANTHER" id="PTHR45947:SF3">
    <property type="entry name" value="SULFOQUINOVOSYL TRANSFERASE SQD2"/>
    <property type="match status" value="1"/>
</dbReference>
<name>A0A2M7TE51_UNCKA</name>
<dbReference type="Gene3D" id="3.40.50.2000">
    <property type="entry name" value="Glycogen Phosphorylase B"/>
    <property type="match status" value="2"/>
</dbReference>
<evidence type="ECO:0000313" key="4">
    <source>
        <dbReference type="Proteomes" id="UP000230970"/>
    </source>
</evidence>
<dbReference type="InterPro" id="IPR050194">
    <property type="entry name" value="Glycosyltransferase_grp1"/>
</dbReference>
<comment type="caution">
    <text evidence="3">The sequence shown here is derived from an EMBL/GenBank/DDBJ whole genome shotgun (WGS) entry which is preliminary data.</text>
</comment>
<protein>
    <recommendedName>
        <fullName evidence="5">Glycosyltransferase family 1 protein</fullName>
    </recommendedName>
</protein>
<sequence length="382" mass="43191">MKIGLVSPYPLESYGGVQSHILSQYYHLKKLNHLVKIIAPGPPTKIPEKLQQDVIRIGHSVTLPMLYGTQGTLALGMDYSEEIGSLFEHQSFDILHFHSLNIPALSWQILELSPTINIASFHTVLENNFFSVNLLQIIGEYLNRKIHGRIAISQQAEKLGQRFAPGIFEIIPNGVDTKRFSPTTSPLAKFDHNLINILFVGRVEKRKGLNFLLRIFKKLKNEGFPLRLIVVGNGSSLKTYKNFYDDPEIYFEGEVDDQALPHYYASADIFCSPALFNESFGIVLLEAMSSGKPVVAGKNPGYQELVEGKNVGFLINPKSTSEFRQALTQLIEDDNLRVQMGKNALAYAQNFAWDKIILKIEDYYQKVIKNNKPEKEAIFKIF</sequence>
<dbReference type="AlphaFoldDB" id="A0A2M7TE51"/>
<feature type="domain" description="Glycosyltransferase subfamily 4-like N-terminal" evidence="2">
    <location>
        <begin position="14"/>
        <end position="179"/>
    </location>
</feature>
<organism evidence="3 4">
    <name type="scientific">candidate division WWE3 bacterium CG_4_10_14_0_2_um_filter_42_8</name>
    <dbReference type="NCBI Taxonomy" id="1975074"/>
    <lineage>
        <taxon>Bacteria</taxon>
        <taxon>Katanobacteria</taxon>
    </lineage>
</organism>
<dbReference type="Proteomes" id="UP000230970">
    <property type="component" value="Unassembled WGS sequence"/>
</dbReference>
<dbReference type="PANTHER" id="PTHR45947">
    <property type="entry name" value="SULFOQUINOVOSYL TRANSFERASE SQD2"/>
    <property type="match status" value="1"/>
</dbReference>
<dbReference type="InterPro" id="IPR028098">
    <property type="entry name" value="Glyco_trans_4-like_N"/>
</dbReference>
<feature type="domain" description="Glycosyl transferase family 1" evidence="1">
    <location>
        <begin position="193"/>
        <end position="344"/>
    </location>
</feature>
<gene>
    <name evidence="3" type="ORF">COY34_00240</name>
</gene>
<dbReference type="GO" id="GO:0016757">
    <property type="term" value="F:glycosyltransferase activity"/>
    <property type="evidence" value="ECO:0007669"/>
    <property type="project" value="InterPro"/>
</dbReference>
<evidence type="ECO:0000259" key="1">
    <source>
        <dbReference type="Pfam" id="PF00534"/>
    </source>
</evidence>
<dbReference type="CDD" id="cd03801">
    <property type="entry name" value="GT4_PimA-like"/>
    <property type="match status" value="1"/>
</dbReference>
<dbReference type="SUPFAM" id="SSF53756">
    <property type="entry name" value="UDP-Glycosyltransferase/glycogen phosphorylase"/>
    <property type="match status" value="1"/>
</dbReference>
<dbReference type="Pfam" id="PF00534">
    <property type="entry name" value="Glycos_transf_1"/>
    <property type="match status" value="1"/>
</dbReference>
<dbReference type="EMBL" id="PFNJ01000006">
    <property type="protein sequence ID" value="PIZ43862.1"/>
    <property type="molecule type" value="Genomic_DNA"/>
</dbReference>
<proteinExistence type="predicted"/>
<evidence type="ECO:0000259" key="2">
    <source>
        <dbReference type="Pfam" id="PF13439"/>
    </source>
</evidence>